<dbReference type="SUPFAM" id="SSF46946">
    <property type="entry name" value="S13-like H2TH domain"/>
    <property type="match status" value="1"/>
</dbReference>
<accession>A0A645A7K7</accession>
<dbReference type="GO" id="GO:0003676">
    <property type="term" value="F:nucleic acid binding"/>
    <property type="evidence" value="ECO:0007669"/>
    <property type="project" value="InterPro"/>
</dbReference>
<reference evidence="2" key="1">
    <citation type="submission" date="2019-08" db="EMBL/GenBank/DDBJ databases">
        <authorList>
            <person name="Kucharzyk K."/>
            <person name="Murdoch R.W."/>
            <person name="Higgins S."/>
            <person name="Loffler F."/>
        </authorList>
    </citation>
    <scope>NUCLEOTIDE SEQUENCE</scope>
</reference>
<dbReference type="InterPro" id="IPR055201">
    <property type="entry name" value="IHF-like_H2TH"/>
</dbReference>
<sequence>MSRPRCARDETEKFDVAIPTLSPEQLQAARAAATESRRARAALKNAVRDGSKTLADALDECAKDDVLAHIRVADLLKAVPRIGEKRAAEIMEKYDIAANRRVRGLGRHQVAGLKSEFN</sequence>
<dbReference type="InterPro" id="IPR010979">
    <property type="entry name" value="Ribosomal_uS13-like_H2TH"/>
</dbReference>
<dbReference type="InterPro" id="IPR047806">
    <property type="entry name" value="IHF_actinobact"/>
</dbReference>
<protein>
    <recommendedName>
        <fullName evidence="1">Integration host factor-like helix-two turn-helix domain-containing protein</fullName>
    </recommendedName>
</protein>
<gene>
    <name evidence="2" type="ORF">SDC9_93560</name>
</gene>
<name>A0A645A7K7_9ZZZZ</name>
<evidence type="ECO:0000313" key="2">
    <source>
        <dbReference type="EMBL" id="MPM46853.1"/>
    </source>
</evidence>
<evidence type="ECO:0000259" key="1">
    <source>
        <dbReference type="Pfam" id="PF22525"/>
    </source>
</evidence>
<dbReference type="NCBIfam" id="NF041260">
    <property type="entry name" value="actino_IHF"/>
    <property type="match status" value="1"/>
</dbReference>
<organism evidence="2">
    <name type="scientific">bioreactor metagenome</name>
    <dbReference type="NCBI Taxonomy" id="1076179"/>
    <lineage>
        <taxon>unclassified sequences</taxon>
        <taxon>metagenomes</taxon>
        <taxon>ecological metagenomes</taxon>
    </lineage>
</organism>
<dbReference type="AlphaFoldDB" id="A0A645A7K7"/>
<feature type="domain" description="Integration host factor-like helix-two turn-helix" evidence="1">
    <location>
        <begin position="48"/>
        <end position="117"/>
    </location>
</feature>
<dbReference type="Gene3D" id="1.10.8.50">
    <property type="match status" value="1"/>
</dbReference>
<proteinExistence type="predicted"/>
<dbReference type="Pfam" id="PF22525">
    <property type="entry name" value="H2TH_5"/>
    <property type="match status" value="1"/>
</dbReference>
<comment type="caution">
    <text evidence="2">The sequence shown here is derived from an EMBL/GenBank/DDBJ whole genome shotgun (WGS) entry which is preliminary data.</text>
</comment>
<dbReference type="EMBL" id="VSSQ01011446">
    <property type="protein sequence ID" value="MPM46853.1"/>
    <property type="molecule type" value="Genomic_DNA"/>
</dbReference>